<protein>
    <recommendedName>
        <fullName evidence="4">Rod shape-determining protein MreB</fullName>
    </recommendedName>
</protein>
<keyword evidence="3" id="KW-1185">Reference proteome</keyword>
<evidence type="ECO:0000313" key="2">
    <source>
        <dbReference type="EMBL" id="GIF00920.1"/>
    </source>
</evidence>
<dbReference type="InterPro" id="IPR056546">
    <property type="entry name" value="MreB_MamK-like"/>
</dbReference>
<dbReference type="EMBL" id="BOMV01000092">
    <property type="protein sequence ID" value="GIF00920.1"/>
    <property type="molecule type" value="Genomic_DNA"/>
</dbReference>
<feature type="compositionally biased region" description="Low complexity" evidence="1">
    <location>
        <begin position="271"/>
        <end position="294"/>
    </location>
</feature>
<dbReference type="Proteomes" id="UP000636960">
    <property type="component" value="Unassembled WGS sequence"/>
</dbReference>
<reference evidence="2" key="1">
    <citation type="submission" date="2021-01" db="EMBL/GenBank/DDBJ databases">
        <title>Whole genome shotgun sequence of Actinoplanes rishiriensis NBRC 108556.</title>
        <authorList>
            <person name="Komaki H."/>
            <person name="Tamura T."/>
        </authorList>
    </citation>
    <scope>NUCLEOTIDE SEQUENCE</scope>
    <source>
        <strain evidence="2">NBRC 108556</strain>
    </source>
</reference>
<organism evidence="2 3">
    <name type="scientific">Paractinoplanes rishiriensis</name>
    <dbReference type="NCBI Taxonomy" id="1050105"/>
    <lineage>
        <taxon>Bacteria</taxon>
        <taxon>Bacillati</taxon>
        <taxon>Actinomycetota</taxon>
        <taxon>Actinomycetes</taxon>
        <taxon>Micromonosporales</taxon>
        <taxon>Micromonosporaceae</taxon>
        <taxon>Paractinoplanes</taxon>
    </lineage>
</organism>
<evidence type="ECO:0000313" key="3">
    <source>
        <dbReference type="Proteomes" id="UP000636960"/>
    </source>
</evidence>
<dbReference type="Pfam" id="PF06723">
    <property type="entry name" value="MreB_Mbl"/>
    <property type="match status" value="1"/>
</dbReference>
<gene>
    <name evidence="2" type="ORF">Ari01nite_83840</name>
</gene>
<accession>A0A919K772</accession>
<evidence type="ECO:0008006" key="4">
    <source>
        <dbReference type="Google" id="ProtNLM"/>
    </source>
</evidence>
<feature type="region of interest" description="Disordered" evidence="1">
    <location>
        <begin position="1"/>
        <end position="25"/>
    </location>
</feature>
<feature type="region of interest" description="Disordered" evidence="1">
    <location>
        <begin position="271"/>
        <end position="300"/>
    </location>
</feature>
<comment type="caution">
    <text evidence="2">The sequence shown here is derived from an EMBL/GenBank/DDBJ whole genome shotgun (WGS) entry which is preliminary data.</text>
</comment>
<sequence length="300" mass="30663">MSVSTTVVSGQQPSSGPAGAALADTRASADASPTAIAVSLGSGRTHVWVAGRGGVNCPSGDTVGTSHAPVRRGRVADRSGCIDVLAGLIRRYRDAIPAGPVVVVCRPVLATATEQDMLRQVAAAVFAPSRVLFIDTVRAAAIGAGAAAGSLIIADIGAEIVEVAALRHGRVLAARRTDIGTRDLKRGAPTDVLAHTTIRMIDELRQDPAVETLVPAALTRGLMVVGDGAMTPSLMVKIAANLRIPVRSAVAPWTAALNGAGLAAMSAARHPATRAPARSAPAVPDAARARQPARPLRRRN</sequence>
<evidence type="ECO:0000256" key="1">
    <source>
        <dbReference type="SAM" id="MobiDB-lite"/>
    </source>
</evidence>
<proteinExistence type="predicted"/>
<dbReference type="RefSeq" id="WP_203789189.1">
    <property type="nucleotide sequence ID" value="NZ_BOMV01000092.1"/>
</dbReference>
<name>A0A919K772_9ACTN</name>
<dbReference type="AlphaFoldDB" id="A0A919K772"/>
<feature type="compositionally biased region" description="Polar residues" evidence="1">
    <location>
        <begin position="1"/>
        <end position="15"/>
    </location>
</feature>